<accession>A0A4R1F3J1</accession>
<dbReference type="PROSITE" id="PS51462">
    <property type="entry name" value="NUDIX"/>
    <property type="match status" value="1"/>
</dbReference>
<dbReference type="PANTHER" id="PTHR13622">
    <property type="entry name" value="THIAMIN PYROPHOSPHOKINASE"/>
    <property type="match status" value="1"/>
</dbReference>
<dbReference type="AlphaFoldDB" id="A0A4R1F3J1"/>
<name>A0A4R1F3J1_9GAMM</name>
<dbReference type="OrthoDB" id="5621792at2"/>
<dbReference type="RefSeq" id="WP_131906702.1">
    <property type="nucleotide sequence ID" value="NZ_BAAAFU010000001.1"/>
</dbReference>
<protein>
    <submittedName>
        <fullName evidence="2">Uncharacterized protein DUF4743</fullName>
    </submittedName>
</protein>
<sequence>MSFLDHIKQCNHYNPLNYMPFLVNGIQYGWAKKEFVGQLKTYDKVFAIESDCLTINPALSTCEERSAAIKPVLEQLHKEGVIDTWVNELYAITNHFGDEPAVLIERASVSYFGARGYGVHINGLVEKNDGVYIWIAKRAKDKPFWSGSLDQIVAGGQPAGISLIENVIKESAEEAAIPESISAKAELMSEIHYRGETHSEKNRGLNVDTLFNYDLWLPDDFTPVNTDGEVDEFILMSLEEMADITDTSNDFKANCNLVNIDLLIRRGLISESRPDYNEITQLLYAPAAL</sequence>
<dbReference type="InterPro" id="IPR000086">
    <property type="entry name" value="NUDIX_hydrolase_dom"/>
</dbReference>
<dbReference type="Gene3D" id="3.90.79.10">
    <property type="entry name" value="Nucleoside Triphosphate Pyrophosphohydrolase"/>
    <property type="match status" value="1"/>
</dbReference>
<evidence type="ECO:0000313" key="3">
    <source>
        <dbReference type="Proteomes" id="UP000294887"/>
    </source>
</evidence>
<evidence type="ECO:0000313" key="2">
    <source>
        <dbReference type="EMBL" id="TCJ84981.1"/>
    </source>
</evidence>
<dbReference type="Proteomes" id="UP000294887">
    <property type="component" value="Unassembled WGS sequence"/>
</dbReference>
<dbReference type="FunFam" id="3.90.79.10:FF:000019">
    <property type="entry name" value="Thiamin pyrophosphokinase, putative"/>
    <property type="match status" value="1"/>
</dbReference>
<dbReference type="PANTHER" id="PTHR13622:SF8">
    <property type="entry name" value="THIAMIN PYROPHOSPHOKINASE 1"/>
    <property type="match status" value="1"/>
</dbReference>
<dbReference type="InterPro" id="IPR031804">
    <property type="entry name" value="DUF4743"/>
</dbReference>
<dbReference type="CDD" id="cd03676">
    <property type="entry name" value="NUDIX_Tnr3_like"/>
    <property type="match status" value="1"/>
</dbReference>
<organism evidence="2 3">
    <name type="scientific">Cocleimonas flava</name>
    <dbReference type="NCBI Taxonomy" id="634765"/>
    <lineage>
        <taxon>Bacteria</taxon>
        <taxon>Pseudomonadati</taxon>
        <taxon>Pseudomonadota</taxon>
        <taxon>Gammaproteobacteria</taxon>
        <taxon>Thiotrichales</taxon>
        <taxon>Thiotrichaceae</taxon>
        <taxon>Cocleimonas</taxon>
    </lineage>
</organism>
<comment type="caution">
    <text evidence="2">The sequence shown here is derived from an EMBL/GenBank/DDBJ whole genome shotgun (WGS) entry which is preliminary data.</text>
</comment>
<dbReference type="SUPFAM" id="SSF55811">
    <property type="entry name" value="Nudix"/>
    <property type="match status" value="1"/>
</dbReference>
<reference evidence="2 3" key="1">
    <citation type="submission" date="2019-03" db="EMBL/GenBank/DDBJ databases">
        <title>Genomic Encyclopedia of Type Strains, Phase IV (KMG-IV): sequencing the most valuable type-strain genomes for metagenomic binning, comparative biology and taxonomic classification.</title>
        <authorList>
            <person name="Goeker M."/>
        </authorList>
    </citation>
    <scope>NUCLEOTIDE SEQUENCE [LARGE SCALE GENOMIC DNA]</scope>
    <source>
        <strain evidence="2 3">DSM 24830</strain>
    </source>
</reference>
<proteinExistence type="predicted"/>
<evidence type="ECO:0000259" key="1">
    <source>
        <dbReference type="PROSITE" id="PS51462"/>
    </source>
</evidence>
<keyword evidence="3" id="KW-1185">Reference proteome</keyword>
<feature type="domain" description="Nudix hydrolase" evidence="1">
    <location>
        <begin position="116"/>
        <end position="259"/>
    </location>
</feature>
<dbReference type="GO" id="GO:0044715">
    <property type="term" value="F:8-oxo-dGDP phosphatase activity"/>
    <property type="evidence" value="ECO:0007669"/>
    <property type="project" value="TreeGrafter"/>
</dbReference>
<gene>
    <name evidence="2" type="ORF">EV695_2946</name>
</gene>
<dbReference type="Pfam" id="PF15916">
    <property type="entry name" value="DUF4743"/>
    <property type="match status" value="1"/>
</dbReference>
<dbReference type="InterPro" id="IPR015797">
    <property type="entry name" value="NUDIX_hydrolase-like_dom_sf"/>
</dbReference>
<dbReference type="EMBL" id="SMFQ01000004">
    <property type="protein sequence ID" value="TCJ84981.1"/>
    <property type="molecule type" value="Genomic_DNA"/>
</dbReference>